<dbReference type="InterPro" id="IPR019734">
    <property type="entry name" value="TPR_rpt"/>
</dbReference>
<protein>
    <recommendedName>
        <fullName evidence="5">Tetratricopeptide repeat protein</fullName>
    </recommendedName>
</protein>
<organism evidence="3 4">
    <name type="scientific">Sphingobacterium hotanense</name>
    <dbReference type="NCBI Taxonomy" id="649196"/>
    <lineage>
        <taxon>Bacteria</taxon>
        <taxon>Pseudomonadati</taxon>
        <taxon>Bacteroidota</taxon>
        <taxon>Sphingobacteriia</taxon>
        <taxon>Sphingobacteriales</taxon>
        <taxon>Sphingobacteriaceae</taxon>
        <taxon>Sphingobacterium</taxon>
    </lineage>
</organism>
<reference evidence="3" key="1">
    <citation type="submission" date="2020-06" db="EMBL/GenBank/DDBJ databases">
        <authorList>
            <person name="Dong N."/>
        </authorList>
    </citation>
    <scope>NUCLEOTIDE SEQUENCE</scope>
    <source>
        <strain evidence="3">R1692</strain>
    </source>
</reference>
<evidence type="ECO:0000256" key="1">
    <source>
        <dbReference type="PROSITE-ProRule" id="PRU00339"/>
    </source>
</evidence>
<dbReference type="EMBL" id="JACAGK010000003">
    <property type="protein sequence ID" value="MDM1046945.1"/>
    <property type="molecule type" value="Genomic_DNA"/>
</dbReference>
<accession>A0ABT7NIC8</accession>
<keyword evidence="4" id="KW-1185">Reference proteome</keyword>
<feature type="repeat" description="TPR" evidence="1">
    <location>
        <begin position="340"/>
        <end position="373"/>
    </location>
</feature>
<evidence type="ECO:0000313" key="4">
    <source>
        <dbReference type="Proteomes" id="UP001170954"/>
    </source>
</evidence>
<evidence type="ECO:0000313" key="3">
    <source>
        <dbReference type="EMBL" id="MDM1046945.1"/>
    </source>
</evidence>
<comment type="caution">
    <text evidence="3">The sequence shown here is derived from an EMBL/GenBank/DDBJ whole genome shotgun (WGS) entry which is preliminary data.</text>
</comment>
<reference evidence="3" key="2">
    <citation type="journal article" date="2022" name="Sci. Total Environ.">
        <title>Prevalence, transmission, and molecular epidemiology of tet(X)-positive bacteria among humans, animals, and environmental niches in China: An epidemiological, and genomic-based study.</title>
        <authorList>
            <person name="Dong N."/>
            <person name="Zeng Y."/>
            <person name="Cai C."/>
            <person name="Sun C."/>
            <person name="Lu J."/>
            <person name="Liu C."/>
            <person name="Zhou H."/>
            <person name="Sun Q."/>
            <person name="Shu L."/>
            <person name="Wang H."/>
            <person name="Wang Y."/>
            <person name="Wang S."/>
            <person name="Wu C."/>
            <person name="Chan E.W."/>
            <person name="Chen G."/>
            <person name="Shen Z."/>
            <person name="Chen S."/>
            <person name="Zhang R."/>
        </authorList>
    </citation>
    <scope>NUCLEOTIDE SEQUENCE</scope>
    <source>
        <strain evidence="3">R1692</strain>
    </source>
</reference>
<proteinExistence type="predicted"/>
<keyword evidence="1" id="KW-0802">TPR repeat</keyword>
<dbReference type="RefSeq" id="WP_286650274.1">
    <property type="nucleotide sequence ID" value="NZ_JACAGK010000003.1"/>
</dbReference>
<feature type="region of interest" description="Disordered" evidence="2">
    <location>
        <begin position="135"/>
        <end position="162"/>
    </location>
</feature>
<gene>
    <name evidence="3" type="ORF">HX018_01625</name>
</gene>
<feature type="compositionally biased region" description="Acidic residues" evidence="2">
    <location>
        <begin position="140"/>
        <end position="162"/>
    </location>
</feature>
<name>A0ABT7NIC8_9SPHI</name>
<dbReference type="PROSITE" id="PS50005">
    <property type="entry name" value="TPR"/>
    <property type="match status" value="1"/>
</dbReference>
<evidence type="ECO:0000256" key="2">
    <source>
        <dbReference type="SAM" id="MobiDB-lite"/>
    </source>
</evidence>
<evidence type="ECO:0008006" key="5">
    <source>
        <dbReference type="Google" id="ProtNLM"/>
    </source>
</evidence>
<sequence>MDQLNIFRKALENPLEVSEADFQYLLSKYPYAQPIVFANERRKQLEQQAIDKQKTLLYAYNAFWLRDYLQKPVKDIPELEVDSDDYISFEEVEAPSALAEDIEDTTQAEDLQQEESVEDEAKHVEAEEAIAEDLAASATAEEEQVVEDQLEEEEPEEEIDESQLFDYEKYVLGAKLRSTARVAPEVEVEEEIEEEEPAALAEVEEEQTVRSEEDISLYNDELMPYSFRWWLYKTRLEHADTYQPFAQPVFPKPHKGQFDPRKLDEAILDQQIRENIFHLQNPEDKLSAQYQKDTVEFNPADQKDEVIEKFIRAEPQIQPPKAEEINNENKARKSSEDRLSIVTETLANIYEGQAMYEKAILVFKKLISENPEKKSYFATRIKELEQKL</sequence>
<dbReference type="Proteomes" id="UP001170954">
    <property type="component" value="Unassembled WGS sequence"/>
</dbReference>